<dbReference type="EMBL" id="QHLZ01000003">
    <property type="protein sequence ID" value="PXA66268.1"/>
    <property type="molecule type" value="Genomic_DNA"/>
</dbReference>
<accession>A0A2V3DST1</accession>
<keyword evidence="2" id="KW-1133">Transmembrane helix</keyword>
<proteinExistence type="predicted"/>
<dbReference type="AlphaFoldDB" id="A0A2V3DST1"/>
<sequence>MAGNNFDGRYPVIFQPGGVDHATNFVDPEEPQKNAPDPAGSGQQPLRTLSEYAGTGLTNPGPAQAEAPGTDAPETDASDAGLGADIEGTVSESRWTARTWAVGLGAIAITFAAAAFCLVAVALIPSASSVDPSTSHGIMVIAWGYAIIPGAPALLAAALALLAGILFLGSRQHRRQAIPLWAGGVVVGLVALSIGIFALFGATLMPEIYYDPSRWNNPRAIPWPAALQRATAAFIVLGLIILAIATVAPPRRNGTPGIPSGKRAVVVGVFLTAAGVWSWFASQLYPLALGQEIQIIGGQEYSQTPWPMTVAETGGSLVMVGAGVLLWGVLLLALRGPREQDALEAASSLE</sequence>
<name>A0A2V3DST1_9MICC</name>
<gene>
    <name evidence="3" type="ORF">CVS29_06090</name>
</gene>
<evidence type="ECO:0000313" key="4">
    <source>
        <dbReference type="Proteomes" id="UP000246303"/>
    </source>
</evidence>
<dbReference type="OrthoDB" id="4955454at2"/>
<feature type="transmembrane region" description="Helical" evidence="2">
    <location>
        <begin position="226"/>
        <end position="248"/>
    </location>
</feature>
<evidence type="ECO:0000256" key="2">
    <source>
        <dbReference type="SAM" id="Phobius"/>
    </source>
</evidence>
<keyword evidence="2" id="KW-0812">Transmembrane</keyword>
<feature type="transmembrane region" description="Helical" evidence="2">
    <location>
        <begin position="100"/>
        <end position="124"/>
    </location>
</feature>
<keyword evidence="2" id="KW-0472">Membrane</keyword>
<keyword evidence="4" id="KW-1185">Reference proteome</keyword>
<feature type="region of interest" description="Disordered" evidence="1">
    <location>
        <begin position="1"/>
        <end position="83"/>
    </location>
</feature>
<evidence type="ECO:0000256" key="1">
    <source>
        <dbReference type="SAM" id="MobiDB-lite"/>
    </source>
</evidence>
<dbReference type="Proteomes" id="UP000246303">
    <property type="component" value="Unassembled WGS sequence"/>
</dbReference>
<feature type="transmembrane region" description="Helical" evidence="2">
    <location>
        <begin position="314"/>
        <end position="334"/>
    </location>
</feature>
<evidence type="ECO:0000313" key="3">
    <source>
        <dbReference type="EMBL" id="PXA66268.1"/>
    </source>
</evidence>
<feature type="transmembrane region" description="Helical" evidence="2">
    <location>
        <begin position="260"/>
        <end position="280"/>
    </location>
</feature>
<dbReference type="RefSeq" id="WP_110105461.1">
    <property type="nucleotide sequence ID" value="NZ_JACBZZ010000001.1"/>
</dbReference>
<feature type="transmembrane region" description="Helical" evidence="2">
    <location>
        <begin position="144"/>
        <end position="168"/>
    </location>
</feature>
<reference evidence="3 4" key="1">
    <citation type="submission" date="2018-05" db="EMBL/GenBank/DDBJ databases">
        <title>Genetic diversity of glacier-inhabiting Cryobacterium bacteria in China and description of Cryobacterium mengkeensis sp. nov. and Arthrobacter glacialis sp. nov.</title>
        <authorList>
            <person name="Liu Q."/>
            <person name="Xin Y.-H."/>
        </authorList>
    </citation>
    <scope>NUCLEOTIDE SEQUENCE [LARGE SCALE GENOMIC DNA]</scope>
    <source>
        <strain evidence="3 4">GP3</strain>
    </source>
</reference>
<feature type="transmembrane region" description="Helical" evidence="2">
    <location>
        <begin position="180"/>
        <end position="206"/>
    </location>
</feature>
<protein>
    <submittedName>
        <fullName evidence="3">Uncharacterized protein</fullName>
    </submittedName>
</protein>
<organism evidence="3 4">
    <name type="scientific">Arthrobacter psychrochitiniphilus</name>
    <dbReference type="NCBI Taxonomy" id="291045"/>
    <lineage>
        <taxon>Bacteria</taxon>
        <taxon>Bacillati</taxon>
        <taxon>Actinomycetota</taxon>
        <taxon>Actinomycetes</taxon>
        <taxon>Micrococcales</taxon>
        <taxon>Micrococcaceae</taxon>
        <taxon>Arthrobacter</taxon>
    </lineage>
</organism>
<comment type="caution">
    <text evidence="3">The sequence shown here is derived from an EMBL/GenBank/DDBJ whole genome shotgun (WGS) entry which is preliminary data.</text>
</comment>